<dbReference type="HAMAP" id="MF_00108">
    <property type="entry name" value="IspD"/>
    <property type="match status" value="1"/>
</dbReference>
<gene>
    <name evidence="7 8" type="primary">ispD</name>
    <name evidence="8" type="ORF">UXQ13_00880</name>
</gene>
<proteinExistence type="inferred from homology"/>
<comment type="caution">
    <text evidence="8">The sequence shown here is derived from an EMBL/GenBank/DDBJ whole genome shotgun (WGS) entry which is preliminary data.</text>
</comment>
<dbReference type="Proteomes" id="UP001373496">
    <property type="component" value="Unassembled WGS sequence"/>
</dbReference>
<evidence type="ECO:0000256" key="7">
    <source>
        <dbReference type="HAMAP-Rule" id="MF_00108"/>
    </source>
</evidence>
<dbReference type="InterPro" id="IPR034683">
    <property type="entry name" value="IspD/TarI"/>
</dbReference>
<sequence>MVVAAGSGVRLGAVRAGRPVPKALVEVDGRPMVTHAVEGLLAAGVDDVVVAVPREHREEFAALLPAGVTLVVGGDTRTASVRNALAQCADGDGPVLVHDAARPFTPPAVVHRVLAALAGGARAVVPVLPVVDTTVVVDDDGQVTGEVARAALRRVQTPQGFDRGTLLAAYARVTDGGPGFTDDASVVRAAGVPVHTVAGDELAAKITVPHDLQRVVRPAVQA</sequence>
<comment type="function">
    <text evidence="7">Catalyzes the formation of 4-diphosphocytidyl-2-C-methyl-D-erythritol from CTP and 2-C-methyl-D-erythritol 4-phosphate (MEP).</text>
</comment>
<comment type="similarity">
    <text evidence="3 7">Belongs to the IspD/TarI cytidylyltransferase family. IspD subfamily.</text>
</comment>
<keyword evidence="4 7" id="KW-0808">Transferase</keyword>
<dbReference type="GO" id="GO:0050518">
    <property type="term" value="F:2-C-methyl-D-erythritol 4-phosphate cytidylyltransferase activity"/>
    <property type="evidence" value="ECO:0007669"/>
    <property type="project" value="UniProtKB-EC"/>
</dbReference>
<feature type="site" description="Positions MEP for the nucleophilic attack" evidence="7">
    <location>
        <position position="149"/>
    </location>
</feature>
<dbReference type="PANTHER" id="PTHR32125">
    <property type="entry name" value="2-C-METHYL-D-ERYTHRITOL 4-PHOSPHATE CYTIDYLYLTRANSFERASE, CHLOROPLASTIC"/>
    <property type="match status" value="1"/>
</dbReference>
<evidence type="ECO:0000256" key="5">
    <source>
        <dbReference type="ARBA" id="ARBA00022695"/>
    </source>
</evidence>
<dbReference type="SUPFAM" id="SSF53448">
    <property type="entry name" value="Nucleotide-diphospho-sugar transferases"/>
    <property type="match status" value="1"/>
</dbReference>
<evidence type="ECO:0000313" key="8">
    <source>
        <dbReference type="EMBL" id="MEI4277008.1"/>
    </source>
</evidence>
<dbReference type="EMBL" id="JBAPLV010000001">
    <property type="protein sequence ID" value="MEI4277008.1"/>
    <property type="molecule type" value="Genomic_DNA"/>
</dbReference>
<dbReference type="Pfam" id="PF01128">
    <property type="entry name" value="IspD"/>
    <property type="match status" value="1"/>
</dbReference>
<evidence type="ECO:0000256" key="2">
    <source>
        <dbReference type="ARBA" id="ARBA00004787"/>
    </source>
</evidence>
<comment type="pathway">
    <text evidence="2 7">Isoprenoid biosynthesis; isopentenyl diphosphate biosynthesis via DXP pathway; isopentenyl diphosphate from 1-deoxy-D-xylulose 5-phosphate: step 2/6.</text>
</comment>
<dbReference type="InterPro" id="IPR050088">
    <property type="entry name" value="IspD/TarI_cytidylyltransf_bact"/>
</dbReference>
<dbReference type="PANTHER" id="PTHR32125:SF4">
    <property type="entry name" value="2-C-METHYL-D-ERYTHRITOL 4-PHOSPHATE CYTIDYLYLTRANSFERASE, CHLOROPLASTIC"/>
    <property type="match status" value="1"/>
</dbReference>
<evidence type="ECO:0000256" key="1">
    <source>
        <dbReference type="ARBA" id="ARBA00001282"/>
    </source>
</evidence>
<comment type="catalytic activity">
    <reaction evidence="1 7">
        <text>2-C-methyl-D-erythritol 4-phosphate + CTP + H(+) = 4-CDP-2-C-methyl-D-erythritol + diphosphate</text>
        <dbReference type="Rhea" id="RHEA:13429"/>
        <dbReference type="ChEBI" id="CHEBI:15378"/>
        <dbReference type="ChEBI" id="CHEBI:33019"/>
        <dbReference type="ChEBI" id="CHEBI:37563"/>
        <dbReference type="ChEBI" id="CHEBI:57823"/>
        <dbReference type="ChEBI" id="CHEBI:58262"/>
        <dbReference type="EC" id="2.7.7.60"/>
    </reaction>
</comment>
<dbReference type="InterPro" id="IPR001228">
    <property type="entry name" value="IspD"/>
</dbReference>
<feature type="site" description="Positions MEP for the nucleophilic attack" evidence="7">
    <location>
        <position position="205"/>
    </location>
</feature>
<evidence type="ECO:0000256" key="4">
    <source>
        <dbReference type="ARBA" id="ARBA00022679"/>
    </source>
</evidence>
<evidence type="ECO:0000313" key="9">
    <source>
        <dbReference type="Proteomes" id="UP001373496"/>
    </source>
</evidence>
<evidence type="ECO:0000256" key="3">
    <source>
        <dbReference type="ARBA" id="ARBA00009789"/>
    </source>
</evidence>
<keyword evidence="5 7" id="KW-0548">Nucleotidyltransferase</keyword>
<dbReference type="Gene3D" id="3.90.550.10">
    <property type="entry name" value="Spore Coat Polysaccharide Biosynthesis Protein SpsA, Chain A"/>
    <property type="match status" value="1"/>
</dbReference>
<name>A0ABU8E028_9ACTN</name>
<keyword evidence="6 7" id="KW-0414">Isoprene biosynthesis</keyword>
<dbReference type="EC" id="2.7.7.60" evidence="7"/>
<dbReference type="PROSITE" id="PS01295">
    <property type="entry name" value="ISPD"/>
    <property type="match status" value="1"/>
</dbReference>
<feature type="site" description="Transition state stabilizer" evidence="7">
    <location>
        <position position="22"/>
    </location>
</feature>
<protein>
    <recommendedName>
        <fullName evidence="7">2-C-methyl-D-erythritol 4-phosphate cytidylyltransferase</fullName>
        <ecNumber evidence="7">2.7.7.60</ecNumber>
    </recommendedName>
    <alternativeName>
        <fullName evidence="7">4-diphosphocytidyl-2C-methyl-D-erythritol synthase</fullName>
    </alternativeName>
    <alternativeName>
        <fullName evidence="7">MEP cytidylyltransferase</fullName>
        <shortName evidence="7">MCT</shortName>
    </alternativeName>
</protein>
<dbReference type="InterPro" id="IPR018294">
    <property type="entry name" value="ISPD_synthase_CS"/>
</dbReference>
<dbReference type="NCBIfam" id="TIGR00453">
    <property type="entry name" value="ispD"/>
    <property type="match status" value="1"/>
</dbReference>
<dbReference type="InterPro" id="IPR029044">
    <property type="entry name" value="Nucleotide-diphossugar_trans"/>
</dbReference>
<accession>A0ABU8E028</accession>
<keyword evidence="9" id="KW-1185">Reference proteome</keyword>
<organism evidence="8 9">
    <name type="scientific">Klenkia terrae</name>
    <dbReference type="NCBI Taxonomy" id="1052259"/>
    <lineage>
        <taxon>Bacteria</taxon>
        <taxon>Bacillati</taxon>
        <taxon>Actinomycetota</taxon>
        <taxon>Actinomycetes</taxon>
        <taxon>Geodermatophilales</taxon>
        <taxon>Geodermatophilaceae</taxon>
        <taxon>Klenkia</taxon>
    </lineage>
</organism>
<feature type="site" description="Transition state stabilizer" evidence="7">
    <location>
        <position position="10"/>
    </location>
</feature>
<dbReference type="RefSeq" id="WP_225236070.1">
    <property type="nucleotide sequence ID" value="NZ_JBAPLV010000001.1"/>
</dbReference>
<reference evidence="8 9" key="1">
    <citation type="submission" date="2024-03" db="EMBL/GenBank/DDBJ databases">
        <title>Draft genome sequence of Klenkia terrae.</title>
        <authorList>
            <person name="Duangmal K."/>
            <person name="Chantavorakit T."/>
        </authorList>
    </citation>
    <scope>NUCLEOTIDE SEQUENCE [LARGE SCALE GENOMIC DNA]</scope>
    <source>
        <strain evidence="8 9">JCM 17786</strain>
    </source>
</reference>
<evidence type="ECO:0000256" key="6">
    <source>
        <dbReference type="ARBA" id="ARBA00023229"/>
    </source>
</evidence>